<dbReference type="InterPro" id="IPR004268">
    <property type="entry name" value="MurJ"/>
</dbReference>
<accession>A0A1V6LSJ2</accession>
<dbReference type="AlphaFoldDB" id="A0A1V6LSJ2"/>
<dbReference type="GO" id="GO:0034204">
    <property type="term" value="P:lipid translocation"/>
    <property type="evidence" value="ECO:0007669"/>
    <property type="project" value="TreeGrafter"/>
</dbReference>
<feature type="transmembrane region" description="Helical" evidence="10">
    <location>
        <begin position="249"/>
        <end position="273"/>
    </location>
</feature>
<gene>
    <name evidence="11" type="ORF">BUL40_08295</name>
</gene>
<keyword evidence="3 10" id="KW-0812">Transmembrane</keyword>
<comment type="caution">
    <text evidence="11">The sequence shown here is derived from an EMBL/GenBank/DDBJ whole genome shotgun (WGS) entry which is preliminary data.</text>
</comment>
<keyword evidence="5" id="KW-0573">Peptidoglycan synthesis</keyword>
<evidence type="ECO:0000256" key="1">
    <source>
        <dbReference type="ARBA" id="ARBA00004651"/>
    </source>
</evidence>
<dbReference type="GO" id="GO:0009252">
    <property type="term" value="P:peptidoglycan biosynthetic process"/>
    <property type="evidence" value="ECO:0007669"/>
    <property type="project" value="UniProtKB-KW"/>
</dbReference>
<dbReference type="PRINTS" id="PR01806">
    <property type="entry name" value="VIRFACTRMVIN"/>
</dbReference>
<comment type="similarity">
    <text evidence="9">Belongs to the MurJ/MviN family.</text>
</comment>
<comment type="function">
    <text evidence="8">Involved in peptidoglycan biosynthesis. Transports lipid-linked peptidoglycan precursors from the inner to the outer leaflet of the cytoplasmic membrane.</text>
</comment>
<protein>
    <recommendedName>
        <fullName evidence="13">Virulence factor MviN</fullName>
    </recommendedName>
</protein>
<evidence type="ECO:0008006" key="13">
    <source>
        <dbReference type="Google" id="ProtNLM"/>
    </source>
</evidence>
<keyword evidence="7 10" id="KW-0472">Membrane</keyword>
<dbReference type="Proteomes" id="UP000191680">
    <property type="component" value="Unassembled WGS sequence"/>
</dbReference>
<evidence type="ECO:0000256" key="4">
    <source>
        <dbReference type="ARBA" id="ARBA00022960"/>
    </source>
</evidence>
<dbReference type="OrthoDB" id="9786339at2"/>
<keyword evidence="6 10" id="KW-1133">Transmembrane helix</keyword>
<evidence type="ECO:0000256" key="8">
    <source>
        <dbReference type="ARBA" id="ARBA00060041"/>
    </source>
</evidence>
<feature type="transmembrane region" description="Helical" evidence="10">
    <location>
        <begin position="414"/>
        <end position="436"/>
    </location>
</feature>
<organism evidence="11 12">
    <name type="scientific">Croceivirga radicis</name>
    <dbReference type="NCBI Taxonomy" id="1929488"/>
    <lineage>
        <taxon>Bacteria</taxon>
        <taxon>Pseudomonadati</taxon>
        <taxon>Bacteroidota</taxon>
        <taxon>Flavobacteriia</taxon>
        <taxon>Flavobacteriales</taxon>
        <taxon>Flavobacteriaceae</taxon>
        <taxon>Croceivirga</taxon>
    </lineage>
</organism>
<feature type="transmembrane region" description="Helical" evidence="10">
    <location>
        <begin position="18"/>
        <end position="36"/>
    </location>
</feature>
<evidence type="ECO:0000313" key="11">
    <source>
        <dbReference type="EMBL" id="OQD43079.1"/>
    </source>
</evidence>
<feature type="transmembrane region" description="Helical" evidence="10">
    <location>
        <begin position="56"/>
        <end position="74"/>
    </location>
</feature>
<keyword evidence="2" id="KW-1003">Cell membrane</keyword>
<feature type="transmembrane region" description="Helical" evidence="10">
    <location>
        <begin position="172"/>
        <end position="191"/>
    </location>
</feature>
<evidence type="ECO:0000256" key="5">
    <source>
        <dbReference type="ARBA" id="ARBA00022984"/>
    </source>
</evidence>
<dbReference type="InterPro" id="IPR051050">
    <property type="entry name" value="Lipid_II_flippase_MurJ/MviN"/>
</dbReference>
<dbReference type="PANTHER" id="PTHR47019:SF1">
    <property type="entry name" value="LIPID II FLIPPASE MURJ"/>
    <property type="match status" value="1"/>
</dbReference>
<sequence>MILNNILDKIKRLFSKSLLRNILVVSGITFAISLLGFYKETIIAAEFGLSVELDTFFIALIIPGLINSVFIGSYKTIFIPNYILNLKENKDSSSFIATSLTITLVFSILSVIIITLFYSSYLNYMFPGKDESYYNLIKSQLYIISPSILFWGYSSILGALLNAHEEYKLSTIANIFTPIFIIVLVLLSKFFNRANILAWGTLLGAISSAVFLTIIVFFKRLKPLGKVYFKEKNIILLIKQLPAKISSSLFTAFIEVVDQFFAAQLIIGSLAALNYGLKIPAFATSILVIALNNVLLPYFSKAALDNRGLAFKNLFKNLNFVFFFTLIVAFTGILCSDFIVELLFQRNNFTKEDSYVVSNIQQIFLAYLPFKICGMIMVNFSTSINKNNILAYIAFLSVVINVILDYILIRFYGIFGIAFCTTIITALRATTIYLYLRYLQRQNSVITG</sequence>
<evidence type="ECO:0000313" key="12">
    <source>
        <dbReference type="Proteomes" id="UP000191680"/>
    </source>
</evidence>
<proteinExistence type="inferred from homology"/>
<feature type="transmembrane region" description="Helical" evidence="10">
    <location>
        <begin position="197"/>
        <end position="218"/>
    </location>
</feature>
<reference evidence="11 12" key="1">
    <citation type="submission" date="2016-12" db="EMBL/GenBank/DDBJ databases">
        <authorList>
            <person name="Song W.-J."/>
            <person name="Kurnit D.M."/>
        </authorList>
    </citation>
    <scope>NUCLEOTIDE SEQUENCE [LARGE SCALE GENOMIC DNA]</scope>
    <source>
        <strain evidence="11 12">HSG9</strain>
    </source>
</reference>
<keyword evidence="12" id="KW-1185">Reference proteome</keyword>
<dbReference type="EMBL" id="MTBC01000004">
    <property type="protein sequence ID" value="OQD43079.1"/>
    <property type="molecule type" value="Genomic_DNA"/>
</dbReference>
<feature type="transmembrane region" description="Helical" evidence="10">
    <location>
        <begin position="320"/>
        <end position="344"/>
    </location>
</feature>
<feature type="transmembrane region" description="Helical" evidence="10">
    <location>
        <begin position="279"/>
        <end position="299"/>
    </location>
</feature>
<dbReference type="GO" id="GO:0005886">
    <property type="term" value="C:plasma membrane"/>
    <property type="evidence" value="ECO:0007669"/>
    <property type="project" value="UniProtKB-SubCell"/>
</dbReference>
<evidence type="ECO:0000256" key="2">
    <source>
        <dbReference type="ARBA" id="ARBA00022475"/>
    </source>
</evidence>
<dbReference type="GO" id="GO:0008360">
    <property type="term" value="P:regulation of cell shape"/>
    <property type="evidence" value="ECO:0007669"/>
    <property type="project" value="UniProtKB-KW"/>
</dbReference>
<evidence type="ECO:0000256" key="6">
    <source>
        <dbReference type="ARBA" id="ARBA00022989"/>
    </source>
</evidence>
<feature type="transmembrane region" description="Helical" evidence="10">
    <location>
        <begin position="95"/>
        <end position="121"/>
    </location>
</feature>
<evidence type="ECO:0000256" key="10">
    <source>
        <dbReference type="SAM" id="Phobius"/>
    </source>
</evidence>
<keyword evidence="4" id="KW-0133">Cell shape</keyword>
<evidence type="ECO:0000256" key="3">
    <source>
        <dbReference type="ARBA" id="ARBA00022692"/>
    </source>
</evidence>
<name>A0A1V6LSJ2_9FLAO</name>
<feature type="transmembrane region" description="Helical" evidence="10">
    <location>
        <begin position="364"/>
        <end position="382"/>
    </location>
</feature>
<dbReference type="Pfam" id="PF03023">
    <property type="entry name" value="MurJ"/>
    <property type="match status" value="1"/>
</dbReference>
<evidence type="ECO:0000256" key="7">
    <source>
        <dbReference type="ARBA" id="ARBA00023136"/>
    </source>
</evidence>
<comment type="subcellular location">
    <subcellularLocation>
        <location evidence="1">Cell membrane</location>
        <topology evidence="1">Multi-pass membrane protein</topology>
    </subcellularLocation>
</comment>
<dbReference type="GO" id="GO:0015648">
    <property type="term" value="F:lipid-linked peptidoglycan transporter activity"/>
    <property type="evidence" value="ECO:0007669"/>
    <property type="project" value="TreeGrafter"/>
</dbReference>
<feature type="transmembrane region" description="Helical" evidence="10">
    <location>
        <begin position="141"/>
        <end position="160"/>
    </location>
</feature>
<dbReference type="PANTHER" id="PTHR47019">
    <property type="entry name" value="LIPID II FLIPPASE MURJ"/>
    <property type="match status" value="1"/>
</dbReference>
<evidence type="ECO:0000256" key="9">
    <source>
        <dbReference type="ARBA" id="ARBA00061532"/>
    </source>
</evidence>
<feature type="transmembrane region" description="Helical" evidence="10">
    <location>
        <begin position="389"/>
        <end position="408"/>
    </location>
</feature>